<reference evidence="13" key="1">
    <citation type="submission" date="2019-09" db="EMBL/GenBank/DDBJ databases">
        <title>Bird 10,000 Genomes (B10K) Project - Family phase.</title>
        <authorList>
            <person name="Zhang G."/>
        </authorList>
    </citation>
    <scope>NUCLEOTIDE SEQUENCE</scope>
    <source>
        <strain evidence="13">B10K-DU-002-48</strain>
        <tissue evidence="13">Muscle</tissue>
    </source>
</reference>
<evidence type="ECO:0000256" key="9">
    <source>
        <dbReference type="ARBA" id="ARBA00023170"/>
    </source>
</evidence>
<dbReference type="Pfam" id="PF13853">
    <property type="entry name" value="7tm_4"/>
    <property type="match status" value="1"/>
</dbReference>
<feature type="domain" description="G-protein coupled receptors family 1 profile" evidence="12">
    <location>
        <begin position="22"/>
        <end position="270"/>
    </location>
</feature>
<evidence type="ECO:0000256" key="1">
    <source>
        <dbReference type="ARBA" id="ARBA00004651"/>
    </source>
</evidence>
<accession>A0A850VSB5</accession>
<keyword evidence="14" id="KW-1185">Reference proteome</keyword>
<gene>
    <name evidence="13" type="primary">Olr226_2</name>
    <name evidence="13" type="ORF">FREMAG_R12498</name>
</gene>
<feature type="transmembrane region" description="Helical" evidence="11">
    <location>
        <begin position="41"/>
        <end position="60"/>
    </location>
</feature>
<dbReference type="GO" id="GO:0004984">
    <property type="term" value="F:olfactory receptor activity"/>
    <property type="evidence" value="ECO:0007669"/>
    <property type="project" value="InterPro"/>
</dbReference>
<evidence type="ECO:0000256" key="7">
    <source>
        <dbReference type="ARBA" id="ARBA00023040"/>
    </source>
</evidence>
<dbReference type="InterPro" id="IPR017452">
    <property type="entry name" value="GPCR_Rhodpsn_7TM"/>
</dbReference>
<keyword evidence="5" id="KW-0552">Olfaction</keyword>
<feature type="transmembrane region" description="Helical" evidence="11">
    <location>
        <begin position="121"/>
        <end position="143"/>
    </location>
</feature>
<dbReference type="SUPFAM" id="SSF81321">
    <property type="entry name" value="Family A G protein-coupled receptor-like"/>
    <property type="match status" value="1"/>
</dbReference>
<feature type="transmembrane region" description="Helical" evidence="11">
    <location>
        <begin position="7"/>
        <end position="35"/>
    </location>
</feature>
<dbReference type="OrthoDB" id="9445560at2759"/>
<evidence type="ECO:0000256" key="5">
    <source>
        <dbReference type="ARBA" id="ARBA00022725"/>
    </source>
</evidence>
<dbReference type="Gene3D" id="1.20.1070.10">
    <property type="entry name" value="Rhodopsin 7-helix transmembrane proteins"/>
    <property type="match status" value="1"/>
</dbReference>
<dbReference type="PRINTS" id="PR00237">
    <property type="entry name" value="GPCRRHODOPSN"/>
</dbReference>
<dbReference type="EMBL" id="WAAD01004386">
    <property type="protein sequence ID" value="NWH43922.1"/>
    <property type="molecule type" value="Genomic_DNA"/>
</dbReference>
<dbReference type="PANTHER" id="PTHR26452">
    <property type="entry name" value="OLFACTORY RECEPTOR"/>
    <property type="match status" value="1"/>
</dbReference>
<name>A0A850VSB5_FREMA</name>
<keyword evidence="3" id="KW-0716">Sensory transduction</keyword>
<evidence type="ECO:0000256" key="6">
    <source>
        <dbReference type="ARBA" id="ARBA00022989"/>
    </source>
</evidence>
<evidence type="ECO:0000256" key="4">
    <source>
        <dbReference type="ARBA" id="ARBA00022692"/>
    </source>
</evidence>
<keyword evidence="9" id="KW-0675">Receptor</keyword>
<comment type="subcellular location">
    <subcellularLocation>
        <location evidence="1">Cell membrane</location>
        <topology evidence="1">Multi-pass membrane protein</topology>
    </subcellularLocation>
</comment>
<feature type="non-terminal residue" evidence="13">
    <location>
        <position position="286"/>
    </location>
</feature>
<dbReference type="GO" id="GO:0004930">
    <property type="term" value="F:G protein-coupled receptor activity"/>
    <property type="evidence" value="ECO:0007669"/>
    <property type="project" value="UniProtKB-KW"/>
</dbReference>
<feature type="non-terminal residue" evidence="13">
    <location>
        <position position="1"/>
    </location>
</feature>
<feature type="transmembrane region" description="Helical" evidence="11">
    <location>
        <begin position="255"/>
        <end position="273"/>
    </location>
</feature>
<proteinExistence type="predicted"/>
<evidence type="ECO:0000256" key="2">
    <source>
        <dbReference type="ARBA" id="ARBA00022475"/>
    </source>
</evidence>
<dbReference type="FunFam" id="1.20.1070.10:FF:000001">
    <property type="entry name" value="Olfactory receptor"/>
    <property type="match status" value="1"/>
</dbReference>
<keyword evidence="8 11" id="KW-0472">Membrane</keyword>
<organism evidence="13 14">
    <name type="scientific">Fregata magnificens</name>
    <name type="common">Magnificent frigatebird</name>
    <dbReference type="NCBI Taxonomy" id="37042"/>
    <lineage>
        <taxon>Eukaryota</taxon>
        <taxon>Metazoa</taxon>
        <taxon>Chordata</taxon>
        <taxon>Craniata</taxon>
        <taxon>Vertebrata</taxon>
        <taxon>Euteleostomi</taxon>
        <taxon>Archelosauria</taxon>
        <taxon>Archosauria</taxon>
        <taxon>Dinosauria</taxon>
        <taxon>Saurischia</taxon>
        <taxon>Theropoda</taxon>
        <taxon>Coelurosauria</taxon>
        <taxon>Aves</taxon>
        <taxon>Neognathae</taxon>
        <taxon>Neoaves</taxon>
        <taxon>Aequornithes</taxon>
        <taxon>Suliformes</taxon>
        <taxon>Fregatidae</taxon>
        <taxon>Fregata</taxon>
    </lineage>
</organism>
<dbReference type="Proteomes" id="UP000632118">
    <property type="component" value="Unassembled WGS sequence"/>
</dbReference>
<keyword evidence="7" id="KW-0297">G-protein coupled receptor</keyword>
<dbReference type="InterPro" id="IPR050516">
    <property type="entry name" value="Olfactory_GPCR"/>
</dbReference>
<keyword evidence="4 11" id="KW-0812">Transmembrane</keyword>
<comment type="caution">
    <text evidence="13">The sequence shown here is derived from an EMBL/GenBank/DDBJ whole genome shotgun (WGS) entry which is preliminary data.</text>
</comment>
<feature type="transmembrane region" description="Helical" evidence="11">
    <location>
        <begin position="180"/>
        <end position="205"/>
    </location>
</feature>
<dbReference type="AlphaFoldDB" id="A0A850VSB5"/>
<evidence type="ECO:0000256" key="8">
    <source>
        <dbReference type="ARBA" id="ARBA00023136"/>
    </source>
</evidence>
<protein>
    <submittedName>
        <fullName evidence="13">OL226 protein</fullName>
    </submittedName>
</protein>
<dbReference type="InterPro" id="IPR000725">
    <property type="entry name" value="Olfact_rcpt"/>
</dbReference>
<evidence type="ECO:0000259" key="12">
    <source>
        <dbReference type="PROSITE" id="PS50262"/>
    </source>
</evidence>
<dbReference type="PRINTS" id="PR00245">
    <property type="entry name" value="OLFACTORYR"/>
</dbReference>
<feature type="transmembrane region" description="Helical" evidence="11">
    <location>
        <begin position="217"/>
        <end position="235"/>
    </location>
</feature>
<evidence type="ECO:0000256" key="3">
    <source>
        <dbReference type="ARBA" id="ARBA00022606"/>
    </source>
</evidence>
<evidence type="ECO:0000256" key="11">
    <source>
        <dbReference type="SAM" id="Phobius"/>
    </source>
</evidence>
<dbReference type="PROSITE" id="PS50262">
    <property type="entry name" value="G_PROTEIN_RECEP_F1_2"/>
    <property type="match status" value="1"/>
</dbReference>
<keyword evidence="2" id="KW-1003">Cell membrane</keyword>
<dbReference type="InterPro" id="IPR000276">
    <property type="entry name" value="GPCR_Rhodpsn"/>
</dbReference>
<keyword evidence="10" id="KW-0807">Transducer</keyword>
<evidence type="ECO:0000313" key="14">
    <source>
        <dbReference type="Proteomes" id="UP000632118"/>
    </source>
</evidence>
<keyword evidence="6 11" id="KW-1133">Transmembrane helix</keyword>
<sequence length="286" mass="32105">LRELQVLLAVTFITAFILTLAENMVIIIMICISYCLHTPMYFFLSNLSFLEMWYITVIVPKMLSSLLTGCKISYFAGCIAQIYFCIALACTEYLLLAVMAYDCFVGLCSPLLYSTIMTHKFCFLLVAGSWMEGFTSSVLKIFFISHLNFCDSVTNHLFCDVSPLLNLVHKDMSTAETVDFILALIIIPVPLLAMAAFHFCIAATIMCIPTAQWGWKAISTCASHLVVVVIFYSTILFTYDQPKAMGASDSNKMVSVLYTVVEPFCNPVIYCLMNQDVKEVLRKIIN</sequence>
<dbReference type="GO" id="GO:0005886">
    <property type="term" value="C:plasma membrane"/>
    <property type="evidence" value="ECO:0007669"/>
    <property type="project" value="UniProtKB-SubCell"/>
</dbReference>
<evidence type="ECO:0000313" key="13">
    <source>
        <dbReference type="EMBL" id="NWH43922.1"/>
    </source>
</evidence>
<evidence type="ECO:0000256" key="10">
    <source>
        <dbReference type="ARBA" id="ARBA00023224"/>
    </source>
</evidence>